<reference evidence="1" key="1">
    <citation type="journal article" date="2013" name="BMC Genomics">
        <title>Unscrambling butterfly oogenesis.</title>
        <authorList>
            <person name="Carter J.M."/>
            <person name="Baker S.C."/>
            <person name="Pink R."/>
            <person name="Carter D.R."/>
            <person name="Collins A."/>
            <person name="Tomlin J."/>
            <person name="Gibbs M."/>
            <person name="Breuker C.J."/>
        </authorList>
    </citation>
    <scope>NUCLEOTIDE SEQUENCE</scope>
    <source>
        <tissue evidence="1">Ovary</tissue>
    </source>
</reference>
<protein>
    <submittedName>
        <fullName evidence="1">Uncharacterized protein</fullName>
    </submittedName>
</protein>
<dbReference type="AlphaFoldDB" id="S4P0A6"/>
<evidence type="ECO:0000313" key="1">
    <source>
        <dbReference type="EMBL" id="JAA84796.1"/>
    </source>
</evidence>
<dbReference type="EMBL" id="GAIX01007764">
    <property type="protein sequence ID" value="JAA84796.1"/>
    <property type="molecule type" value="Transcribed_RNA"/>
</dbReference>
<name>S4P0A6_9NEOP</name>
<organism evidence="1">
    <name type="scientific">Pararge aegeria</name>
    <name type="common">speckled wood butterfly</name>
    <dbReference type="NCBI Taxonomy" id="116150"/>
    <lineage>
        <taxon>Eukaryota</taxon>
        <taxon>Metazoa</taxon>
        <taxon>Ecdysozoa</taxon>
        <taxon>Arthropoda</taxon>
        <taxon>Hexapoda</taxon>
        <taxon>Insecta</taxon>
        <taxon>Pterygota</taxon>
        <taxon>Neoptera</taxon>
        <taxon>Endopterygota</taxon>
        <taxon>Lepidoptera</taxon>
        <taxon>Glossata</taxon>
        <taxon>Ditrysia</taxon>
        <taxon>Papilionoidea</taxon>
        <taxon>Nymphalidae</taxon>
        <taxon>Satyrinae</taxon>
        <taxon>Satyrini</taxon>
        <taxon>Parargina</taxon>
        <taxon>Pararge</taxon>
    </lineage>
</organism>
<sequence length="67" mass="7832">MSKVDSLKCVWSRNTVRSIPHERDTIFSYQSMHSVEFETIRISTILFCLFCRTLLSLFNSSQIITLT</sequence>
<reference evidence="1" key="2">
    <citation type="submission" date="2013-05" db="EMBL/GenBank/DDBJ databases">
        <authorList>
            <person name="Carter J.-M."/>
            <person name="Baker S.C."/>
            <person name="Pink R."/>
            <person name="Carter D.R.F."/>
            <person name="Collins A."/>
            <person name="Tomlin J."/>
            <person name="Gibbs M."/>
            <person name="Breuker C.J."/>
        </authorList>
    </citation>
    <scope>NUCLEOTIDE SEQUENCE</scope>
    <source>
        <tissue evidence="1">Ovary</tissue>
    </source>
</reference>
<proteinExistence type="predicted"/>
<accession>S4P0A6</accession>